<evidence type="ECO:0000313" key="2">
    <source>
        <dbReference type="EnsemblPlants" id="LPERR05G03800.1"/>
    </source>
</evidence>
<dbReference type="STRING" id="77586.A0A0D9WD38"/>
<sequence length="411" mass="45347">MPRKRSTTPAPAGAGPPAESATIPVRRVTRLRSRELKLEPEAPPEADPRDVASDDPEVGNAAAKGKSAANSPSPPRRPPYPKSGEFEHDPGKITPCTLRMEPKDPRTARDVVTTADKIMVRKAARSIVGISSYKPDGEGIAQCTGIVVDWNEIARLATIVTCSEALCVNGALIHPEPKLLIHMPNRAIGEGRLLFFNAHYRIALLEVLTDSPLQPAMFCSSPRFGQEVFALARDDESSLIVRHGTVLWQEPPSYLAYRHWLSLGCKLAPCGTGGPVIDEHGAVIGMAFVYIPNPYMLSISIMRTCIEMWMKFSRVARPILGMNLRTIEFLDISSQEDIEVENRISNGFIVHMVYDDSTPERLGISEGDVIVSYGGKHDFTLHKFEDFLLSLGWEFLASADSNWTVDLELEF</sequence>
<reference evidence="2 3" key="1">
    <citation type="submission" date="2012-08" db="EMBL/GenBank/DDBJ databases">
        <title>Oryza genome evolution.</title>
        <authorList>
            <person name="Wing R.A."/>
        </authorList>
    </citation>
    <scope>NUCLEOTIDE SEQUENCE</scope>
</reference>
<dbReference type="InterPro" id="IPR009003">
    <property type="entry name" value="Peptidase_S1_PA"/>
</dbReference>
<name>A0A0D9WD38_9ORYZ</name>
<organism evidence="2 3">
    <name type="scientific">Leersia perrieri</name>
    <dbReference type="NCBI Taxonomy" id="77586"/>
    <lineage>
        <taxon>Eukaryota</taxon>
        <taxon>Viridiplantae</taxon>
        <taxon>Streptophyta</taxon>
        <taxon>Embryophyta</taxon>
        <taxon>Tracheophyta</taxon>
        <taxon>Spermatophyta</taxon>
        <taxon>Magnoliopsida</taxon>
        <taxon>Liliopsida</taxon>
        <taxon>Poales</taxon>
        <taxon>Poaceae</taxon>
        <taxon>BOP clade</taxon>
        <taxon>Oryzoideae</taxon>
        <taxon>Oryzeae</taxon>
        <taxon>Oryzinae</taxon>
        <taxon>Leersia</taxon>
    </lineage>
</organism>
<dbReference type="SUPFAM" id="SSF50156">
    <property type="entry name" value="PDZ domain-like"/>
    <property type="match status" value="1"/>
</dbReference>
<dbReference type="HOGENOM" id="CLU_012954_7_2_1"/>
<dbReference type="AlphaFoldDB" id="A0A0D9WD38"/>
<feature type="compositionally biased region" description="Low complexity" evidence="1">
    <location>
        <begin position="9"/>
        <end position="18"/>
    </location>
</feature>
<feature type="compositionally biased region" description="Low complexity" evidence="1">
    <location>
        <begin position="59"/>
        <end position="71"/>
    </location>
</feature>
<dbReference type="Gene3D" id="2.40.10.120">
    <property type="match status" value="1"/>
</dbReference>
<evidence type="ECO:0008006" key="4">
    <source>
        <dbReference type="Google" id="ProtNLM"/>
    </source>
</evidence>
<dbReference type="EnsemblPlants" id="LPERR05G03800.1">
    <property type="protein sequence ID" value="LPERR05G03800.1"/>
    <property type="gene ID" value="LPERR05G03800"/>
</dbReference>
<accession>A0A0D9WD38</accession>
<evidence type="ECO:0000256" key="1">
    <source>
        <dbReference type="SAM" id="MobiDB-lite"/>
    </source>
</evidence>
<dbReference type="Gramene" id="LPERR05G03800.1">
    <property type="protein sequence ID" value="LPERR05G03800.1"/>
    <property type="gene ID" value="LPERR05G03800"/>
</dbReference>
<proteinExistence type="predicted"/>
<reference evidence="3" key="2">
    <citation type="submission" date="2013-12" db="EMBL/GenBank/DDBJ databases">
        <authorList>
            <person name="Yu Y."/>
            <person name="Lee S."/>
            <person name="de Baynast K."/>
            <person name="Wissotski M."/>
            <person name="Liu L."/>
            <person name="Talag J."/>
            <person name="Goicoechea J."/>
            <person name="Angelova A."/>
            <person name="Jetty R."/>
            <person name="Kudrna D."/>
            <person name="Golser W."/>
            <person name="Rivera L."/>
            <person name="Zhang J."/>
            <person name="Wing R."/>
        </authorList>
    </citation>
    <scope>NUCLEOTIDE SEQUENCE</scope>
</reference>
<dbReference type="PANTHER" id="PTHR47389">
    <property type="entry name" value="OS09G0436400 PROTEIN"/>
    <property type="match status" value="1"/>
</dbReference>
<feature type="compositionally biased region" description="Basic and acidic residues" evidence="1">
    <location>
        <begin position="32"/>
        <end position="52"/>
    </location>
</feature>
<dbReference type="InterPro" id="IPR036034">
    <property type="entry name" value="PDZ_sf"/>
</dbReference>
<keyword evidence="3" id="KW-1185">Reference proteome</keyword>
<dbReference type="PANTHER" id="PTHR47389:SF8">
    <property type="entry name" value="EXPRESSED PROTEIN"/>
    <property type="match status" value="1"/>
</dbReference>
<reference evidence="2" key="3">
    <citation type="submission" date="2015-04" db="UniProtKB">
        <authorList>
            <consortium name="EnsemblPlants"/>
        </authorList>
    </citation>
    <scope>IDENTIFICATION</scope>
</reference>
<protein>
    <recommendedName>
        <fullName evidence="4">PDZ domain-containing protein</fullName>
    </recommendedName>
</protein>
<evidence type="ECO:0000313" key="3">
    <source>
        <dbReference type="Proteomes" id="UP000032180"/>
    </source>
</evidence>
<feature type="region of interest" description="Disordered" evidence="1">
    <location>
        <begin position="1"/>
        <end position="108"/>
    </location>
</feature>
<dbReference type="SUPFAM" id="SSF50494">
    <property type="entry name" value="Trypsin-like serine proteases"/>
    <property type="match status" value="1"/>
</dbReference>
<dbReference type="Proteomes" id="UP000032180">
    <property type="component" value="Chromosome 5"/>
</dbReference>
<dbReference type="Pfam" id="PF13365">
    <property type="entry name" value="Trypsin_2"/>
    <property type="match status" value="1"/>
</dbReference>
<feature type="compositionally biased region" description="Pro residues" evidence="1">
    <location>
        <begin position="72"/>
        <end position="81"/>
    </location>
</feature>